<dbReference type="InterPro" id="IPR029000">
    <property type="entry name" value="Cyclophilin-like_dom_sf"/>
</dbReference>
<dbReference type="SMART" id="SM00796">
    <property type="entry name" value="AHS1"/>
    <property type="match status" value="1"/>
</dbReference>
<dbReference type="GO" id="GO:0016787">
    <property type="term" value="F:hydrolase activity"/>
    <property type="evidence" value="ECO:0007669"/>
    <property type="project" value="UniProtKB-KW"/>
</dbReference>
<keyword evidence="2 6" id="KW-0378">Hydrolase</keyword>
<dbReference type="AlphaFoldDB" id="A0A0B4CY46"/>
<protein>
    <submittedName>
        <fullName evidence="6">Allophanate hydrolase</fullName>
    </submittedName>
</protein>
<feature type="domain" description="Carboxyltransferase" evidence="4">
    <location>
        <begin position="13"/>
        <end position="205"/>
    </location>
</feature>
<dbReference type="InterPro" id="IPR052708">
    <property type="entry name" value="PxpC"/>
</dbReference>
<dbReference type="NCBIfam" id="TIGR00724">
    <property type="entry name" value="urea_amlyse_rel"/>
    <property type="match status" value="1"/>
</dbReference>
<dbReference type="RefSeq" id="WP_039413140.1">
    <property type="nucleotide sequence ID" value="NZ_JWSZ01000004.1"/>
</dbReference>
<dbReference type="Gene3D" id="3.30.1360.40">
    <property type="match status" value="1"/>
</dbReference>
<keyword evidence="1" id="KW-0547">Nucleotide-binding</keyword>
<gene>
    <name evidence="6" type="ORF">RM52_03610</name>
</gene>
<dbReference type="Proteomes" id="UP000031202">
    <property type="component" value="Unassembled WGS sequence"/>
</dbReference>
<sequence>MVTHGDAVIGGGIRVRPFGERALLAEVDDLEAVLALHARLVATRRPGIVDLVPAAQTVLVVIDPTVMPLASARTWVLSARTDVAQGALPPARTVEVPVVYDGEDLHALAAELGIGVAQLTARHAAADWTVAFTGFAPGFGYLVSADWPYDVPRRARPRPRVPAGAVALAGRFSGAYPRSTPGGWQLIGTTPAVLFDPDAASPALLRPGDHVRFVPTTTTTPAAGRPVAVDIPAAAPRAVSPSSRARDGIVVCAPGPAATVQDQGRRGVLADGVALSGAADRAALRVANRLVGTAATAAGVEITMGGFRAVRDAAASAEELWFALAGAWGTMRLDGRPLDPYVAHPWPAGAELEIDTFTHGARAYLAVRGGVAARSLLGSRATDTLAGLGPAPLAAGDVLGVGSDVVAPVPALDVRPWGPPASELEIAVAPGPRADRFTTVEPLFAEVWTVSTQADRVGIRLEGPALERADVSELTSEGMLPGAIQVPPDGHPVILGPDGPVTGGYPVVAVVTDADRDLLGQARPGTRLRFRRVGAASSGPS</sequence>
<evidence type="ECO:0000256" key="3">
    <source>
        <dbReference type="ARBA" id="ARBA00022840"/>
    </source>
</evidence>
<proteinExistence type="predicted"/>
<organism evidence="6 7">
    <name type="scientific">Microbacterium hominis</name>
    <dbReference type="NCBI Taxonomy" id="162426"/>
    <lineage>
        <taxon>Bacteria</taxon>
        <taxon>Bacillati</taxon>
        <taxon>Actinomycetota</taxon>
        <taxon>Actinomycetes</taxon>
        <taxon>Micrococcales</taxon>
        <taxon>Microbacteriaceae</taxon>
        <taxon>Microbacterium</taxon>
    </lineage>
</organism>
<comment type="caution">
    <text evidence="6">The sequence shown here is derived from an EMBL/GenBank/DDBJ whole genome shotgun (WGS) entry which is preliminary data.</text>
</comment>
<evidence type="ECO:0000313" key="7">
    <source>
        <dbReference type="Proteomes" id="UP000031202"/>
    </source>
</evidence>
<evidence type="ECO:0000259" key="4">
    <source>
        <dbReference type="SMART" id="SM00796"/>
    </source>
</evidence>
<name>A0A0B4CY46_9MICO</name>
<dbReference type="EMBL" id="JWSZ01000004">
    <property type="protein sequence ID" value="KIC59301.1"/>
    <property type="molecule type" value="Genomic_DNA"/>
</dbReference>
<feature type="domain" description="Carboxyltransferase" evidence="5">
    <location>
        <begin position="270"/>
        <end position="536"/>
    </location>
</feature>
<dbReference type="SUPFAM" id="SSF50891">
    <property type="entry name" value="Cyclophilin-like"/>
    <property type="match status" value="2"/>
</dbReference>
<dbReference type="SUPFAM" id="SSF160467">
    <property type="entry name" value="PH0987 N-terminal domain-like"/>
    <property type="match status" value="1"/>
</dbReference>
<dbReference type="PANTHER" id="PTHR43309:SF3">
    <property type="entry name" value="5-OXOPROLINASE SUBUNIT C"/>
    <property type="match status" value="1"/>
</dbReference>
<dbReference type="InterPro" id="IPR003833">
    <property type="entry name" value="CT_C_D"/>
</dbReference>
<evidence type="ECO:0000256" key="1">
    <source>
        <dbReference type="ARBA" id="ARBA00022741"/>
    </source>
</evidence>
<evidence type="ECO:0000256" key="2">
    <source>
        <dbReference type="ARBA" id="ARBA00022801"/>
    </source>
</evidence>
<evidence type="ECO:0000259" key="5">
    <source>
        <dbReference type="SMART" id="SM00797"/>
    </source>
</evidence>
<keyword evidence="3" id="KW-0067">ATP-binding</keyword>
<dbReference type="Gene3D" id="2.40.100.10">
    <property type="entry name" value="Cyclophilin-like"/>
    <property type="match status" value="2"/>
</dbReference>
<dbReference type="InterPro" id="IPR003778">
    <property type="entry name" value="CT_A_B"/>
</dbReference>
<evidence type="ECO:0000313" key="6">
    <source>
        <dbReference type="EMBL" id="KIC59301.1"/>
    </source>
</evidence>
<dbReference type="SMART" id="SM00797">
    <property type="entry name" value="AHS2"/>
    <property type="match status" value="1"/>
</dbReference>
<reference evidence="6 7" key="1">
    <citation type="submission" date="2014-12" db="EMBL/GenBank/DDBJ databases">
        <title>Genome sequencing of Microbacterium hominis TPW29.</title>
        <authorList>
            <person name="Tan P.W."/>
            <person name="Chan K.-G."/>
        </authorList>
    </citation>
    <scope>NUCLEOTIDE SEQUENCE [LARGE SCALE GENOMIC DNA]</scope>
    <source>
        <strain evidence="6 7">TPW29</strain>
    </source>
</reference>
<dbReference type="Pfam" id="PF02626">
    <property type="entry name" value="CT_A_B"/>
    <property type="match status" value="1"/>
</dbReference>
<dbReference type="PANTHER" id="PTHR43309">
    <property type="entry name" value="5-OXOPROLINASE SUBUNIT C"/>
    <property type="match status" value="1"/>
</dbReference>
<dbReference type="Pfam" id="PF02682">
    <property type="entry name" value="CT_C_D"/>
    <property type="match status" value="1"/>
</dbReference>
<accession>A0A0B4CY46</accession>
<dbReference type="GO" id="GO:0005524">
    <property type="term" value="F:ATP binding"/>
    <property type="evidence" value="ECO:0007669"/>
    <property type="project" value="UniProtKB-KW"/>
</dbReference>